<evidence type="ECO:0000313" key="1">
    <source>
        <dbReference type="EMBL" id="EAU54587.1"/>
    </source>
</evidence>
<name>Q0EZ37_9PROT</name>
<dbReference type="InterPro" id="IPR011006">
    <property type="entry name" value="CheY-like_superfamily"/>
</dbReference>
<dbReference type="SUPFAM" id="SSF52172">
    <property type="entry name" value="CheY-like"/>
    <property type="match status" value="1"/>
</dbReference>
<protein>
    <recommendedName>
        <fullName evidence="3">Response regulatory domain-containing protein</fullName>
    </recommendedName>
</protein>
<dbReference type="EMBL" id="AATS01000007">
    <property type="protein sequence ID" value="EAU54587.1"/>
    <property type="molecule type" value="Genomic_DNA"/>
</dbReference>
<dbReference type="STRING" id="314344.AL013_00175"/>
<reference evidence="1 2" key="1">
    <citation type="submission" date="2006-09" db="EMBL/GenBank/DDBJ databases">
        <authorList>
            <person name="Emerson D."/>
            <person name="Ferriera S."/>
            <person name="Johnson J."/>
            <person name="Kravitz S."/>
            <person name="Halpern A."/>
            <person name="Remington K."/>
            <person name="Beeson K."/>
            <person name="Tran B."/>
            <person name="Rogers Y.-H."/>
            <person name="Friedman R."/>
            <person name="Venter J.C."/>
        </authorList>
    </citation>
    <scope>NUCLEOTIDE SEQUENCE [LARGE SCALE GENOMIC DNA]</scope>
    <source>
        <strain evidence="1 2">PV-1</strain>
    </source>
</reference>
<evidence type="ECO:0008006" key="3">
    <source>
        <dbReference type="Google" id="ProtNLM"/>
    </source>
</evidence>
<sequence>MFSPMNDQRQKRWKKCLILTGDAHTGEQLAMLLESHGWKISQVHSDREAYERMLRENIDAVIADIDGVDLGGLGVLSYCHHHDRSIETYAVTPIDDGYRKKLARDLGGCRGYFYLANDSHDIDTSRGMAAGIAPGLLERRERCGV</sequence>
<dbReference type="AlphaFoldDB" id="Q0EZ37"/>
<dbReference type="Gene3D" id="3.40.50.2300">
    <property type="match status" value="1"/>
</dbReference>
<evidence type="ECO:0000313" key="2">
    <source>
        <dbReference type="Proteomes" id="UP000005297"/>
    </source>
</evidence>
<accession>Q0EZ37</accession>
<dbReference type="InParanoid" id="Q0EZ37"/>
<organism evidence="1 2">
    <name type="scientific">Mariprofundus ferrooxydans PV-1</name>
    <dbReference type="NCBI Taxonomy" id="314345"/>
    <lineage>
        <taxon>Bacteria</taxon>
        <taxon>Pseudomonadati</taxon>
        <taxon>Pseudomonadota</taxon>
        <taxon>Candidatius Mariprofundia</taxon>
        <taxon>Mariprofundales</taxon>
        <taxon>Mariprofundaceae</taxon>
        <taxon>Mariprofundus</taxon>
    </lineage>
</organism>
<dbReference type="HOGENOM" id="CLU_1784544_0_0_0"/>
<dbReference type="OrthoDB" id="9999169at2"/>
<proteinExistence type="predicted"/>
<comment type="caution">
    <text evidence="1">The sequence shown here is derived from an EMBL/GenBank/DDBJ whole genome shotgun (WGS) entry which is preliminary data.</text>
</comment>
<keyword evidence="2" id="KW-1185">Reference proteome</keyword>
<gene>
    <name evidence="1" type="ORF">SPV1_07826</name>
</gene>
<dbReference type="Proteomes" id="UP000005297">
    <property type="component" value="Unassembled WGS sequence"/>
</dbReference>